<feature type="domain" description="MPN" evidence="8">
    <location>
        <begin position="104"/>
        <end position="226"/>
    </location>
</feature>
<evidence type="ECO:0000256" key="6">
    <source>
        <dbReference type="ARBA" id="ARBA00023049"/>
    </source>
</evidence>
<keyword evidence="3" id="KW-0479">Metal-binding</keyword>
<evidence type="ECO:0000256" key="7">
    <source>
        <dbReference type="RuleBase" id="RU003797"/>
    </source>
</evidence>
<dbReference type="Gene3D" id="3.40.140.10">
    <property type="entry name" value="Cytidine Deaminase, domain 2"/>
    <property type="match status" value="1"/>
</dbReference>
<evidence type="ECO:0000256" key="1">
    <source>
        <dbReference type="ARBA" id="ARBA00010243"/>
    </source>
</evidence>
<accession>A0A0M2NMK2</accession>
<dbReference type="InterPro" id="IPR025657">
    <property type="entry name" value="RadC_JAB"/>
</dbReference>
<dbReference type="EMBL" id="LAYJ01000033">
    <property type="protein sequence ID" value="KKI52221.1"/>
    <property type="molecule type" value="Genomic_DNA"/>
</dbReference>
<dbReference type="Pfam" id="PF04002">
    <property type="entry name" value="RadC"/>
    <property type="match status" value="1"/>
</dbReference>
<evidence type="ECO:0000256" key="2">
    <source>
        <dbReference type="ARBA" id="ARBA00022670"/>
    </source>
</evidence>
<name>A0A0M2NMK2_9FIRM</name>
<dbReference type="Proteomes" id="UP000034076">
    <property type="component" value="Unassembled WGS sequence"/>
</dbReference>
<evidence type="ECO:0000256" key="3">
    <source>
        <dbReference type="ARBA" id="ARBA00022723"/>
    </source>
</evidence>
<comment type="similarity">
    <text evidence="1 7">Belongs to the UPF0758 family.</text>
</comment>
<dbReference type="PATRIC" id="fig|270498.16.peg.2938"/>
<proteinExistence type="inferred from homology"/>
<reference evidence="9 10" key="1">
    <citation type="submission" date="2015-04" db="EMBL/GenBank/DDBJ databases">
        <title>Draft genome sequence of bacteremic isolate Catabacter hongkongensis type strain HKU16T.</title>
        <authorList>
            <person name="Lau S.K."/>
            <person name="Teng J.L."/>
            <person name="Huang Y."/>
            <person name="Curreem S.O."/>
            <person name="Tsui S.K."/>
            <person name="Woo P.C."/>
        </authorList>
    </citation>
    <scope>NUCLEOTIDE SEQUENCE [LARGE SCALE GENOMIC DNA]</scope>
    <source>
        <strain evidence="9 10">HKU16</strain>
    </source>
</reference>
<dbReference type="NCBIfam" id="TIGR00608">
    <property type="entry name" value="radc"/>
    <property type="match status" value="1"/>
</dbReference>
<organism evidence="9 10">
    <name type="scientific">Christensenella hongkongensis</name>
    <dbReference type="NCBI Taxonomy" id="270498"/>
    <lineage>
        <taxon>Bacteria</taxon>
        <taxon>Bacillati</taxon>
        <taxon>Bacillota</taxon>
        <taxon>Clostridia</taxon>
        <taxon>Christensenellales</taxon>
        <taxon>Christensenellaceae</taxon>
        <taxon>Christensenella</taxon>
    </lineage>
</organism>
<keyword evidence="2" id="KW-0645">Protease</keyword>
<dbReference type="GO" id="GO:0006508">
    <property type="term" value="P:proteolysis"/>
    <property type="evidence" value="ECO:0007669"/>
    <property type="project" value="UniProtKB-KW"/>
</dbReference>
<evidence type="ECO:0000313" key="10">
    <source>
        <dbReference type="Proteomes" id="UP000034076"/>
    </source>
</evidence>
<keyword evidence="4" id="KW-0378">Hydrolase</keyword>
<dbReference type="GO" id="GO:0046872">
    <property type="term" value="F:metal ion binding"/>
    <property type="evidence" value="ECO:0007669"/>
    <property type="project" value="UniProtKB-KW"/>
</dbReference>
<keyword evidence="6" id="KW-0482">Metalloprotease</keyword>
<dbReference type="GO" id="GO:0008237">
    <property type="term" value="F:metallopeptidase activity"/>
    <property type="evidence" value="ECO:0007669"/>
    <property type="project" value="UniProtKB-KW"/>
</dbReference>
<protein>
    <submittedName>
        <fullName evidence="9">DNA repair protein RadC</fullName>
    </submittedName>
</protein>
<dbReference type="CDD" id="cd08071">
    <property type="entry name" value="MPN_DUF2466"/>
    <property type="match status" value="1"/>
</dbReference>
<dbReference type="PROSITE" id="PS50249">
    <property type="entry name" value="MPN"/>
    <property type="match status" value="1"/>
</dbReference>
<dbReference type="STRING" id="270498.CHK_0329"/>
<dbReference type="AlphaFoldDB" id="A0A0M2NMK2"/>
<keyword evidence="10" id="KW-1185">Reference proteome</keyword>
<keyword evidence="5" id="KW-0862">Zinc</keyword>
<comment type="caution">
    <text evidence="9">The sequence shown here is derived from an EMBL/GenBank/DDBJ whole genome shotgun (WGS) entry which is preliminary data.</text>
</comment>
<dbReference type="InterPro" id="IPR001405">
    <property type="entry name" value="UPF0758"/>
</dbReference>
<dbReference type="PANTHER" id="PTHR30471">
    <property type="entry name" value="DNA REPAIR PROTEIN RADC"/>
    <property type="match status" value="1"/>
</dbReference>
<dbReference type="InterPro" id="IPR037518">
    <property type="entry name" value="MPN"/>
</dbReference>
<sequence length="261" mass="29533">MTIISIHDGHRQRLKKRFLRDGLDSFEEHEALELLLFYAIPRRDTNELAHRLLHKFGSLKHVFDANAADLALVEGIGESAAALIKLQSELSRKYWLNDLAEGTKITSIESAIEYVKHLFRGKLQEEFYVICLDAHFRVRHTERLSRGTATEAPVYIRHITEVVIRTGTEKVMVAHNHPGGSCLASVSDIETTSHIFNAMHALSISFLDHIIIGTDDAFSFSERLLLQDEDNKLTPKEARAAQYSGRVMQDAAKLFSFPPLI</sequence>
<dbReference type="InterPro" id="IPR010994">
    <property type="entry name" value="RuvA_2-like"/>
</dbReference>
<evidence type="ECO:0000313" key="9">
    <source>
        <dbReference type="EMBL" id="KKI52221.1"/>
    </source>
</evidence>
<evidence type="ECO:0000259" key="8">
    <source>
        <dbReference type="PROSITE" id="PS50249"/>
    </source>
</evidence>
<dbReference type="SUPFAM" id="SSF47781">
    <property type="entry name" value="RuvA domain 2-like"/>
    <property type="match status" value="1"/>
</dbReference>
<evidence type="ECO:0000256" key="4">
    <source>
        <dbReference type="ARBA" id="ARBA00022801"/>
    </source>
</evidence>
<dbReference type="RefSeq" id="WP_235811554.1">
    <property type="nucleotide sequence ID" value="NZ_JAXDTA010000159.1"/>
</dbReference>
<dbReference type="Gene3D" id="1.10.150.20">
    <property type="entry name" value="5' to 3' exonuclease, C-terminal subdomain"/>
    <property type="match status" value="1"/>
</dbReference>
<dbReference type="PANTHER" id="PTHR30471:SF3">
    <property type="entry name" value="UPF0758 PROTEIN YEES-RELATED"/>
    <property type="match status" value="1"/>
</dbReference>
<gene>
    <name evidence="9" type="ORF">CHK_0329</name>
</gene>
<evidence type="ECO:0000256" key="5">
    <source>
        <dbReference type="ARBA" id="ARBA00022833"/>
    </source>
</evidence>